<organism evidence="1 2">
    <name type="scientific">Devosia pacifica</name>
    <dbReference type="NCBI Taxonomy" id="1335967"/>
    <lineage>
        <taxon>Bacteria</taxon>
        <taxon>Pseudomonadati</taxon>
        <taxon>Pseudomonadota</taxon>
        <taxon>Alphaproteobacteria</taxon>
        <taxon>Hyphomicrobiales</taxon>
        <taxon>Devosiaceae</taxon>
        <taxon>Devosia</taxon>
    </lineage>
</organism>
<name>A0A918RUF4_9HYPH</name>
<dbReference type="RefSeq" id="WP_189422959.1">
    <property type="nucleotide sequence ID" value="NZ_BMZE01000001.1"/>
</dbReference>
<gene>
    <name evidence="1" type="ORF">GCM10007989_04650</name>
</gene>
<accession>A0A918RUF4</accession>
<reference evidence="1" key="1">
    <citation type="journal article" date="2014" name="Int. J. Syst. Evol. Microbiol.">
        <title>Complete genome sequence of Corynebacterium casei LMG S-19264T (=DSM 44701T), isolated from a smear-ripened cheese.</title>
        <authorList>
            <consortium name="US DOE Joint Genome Institute (JGI-PGF)"/>
            <person name="Walter F."/>
            <person name="Albersmeier A."/>
            <person name="Kalinowski J."/>
            <person name="Ruckert C."/>
        </authorList>
    </citation>
    <scope>NUCLEOTIDE SEQUENCE</scope>
    <source>
        <strain evidence="1">KCTC 32437</strain>
    </source>
</reference>
<sequence length="78" mass="8517">METIVVTFDGVGLTDGENYHHRAGRKAVRAGFMINQDVVLQYPDGSMGRGTRILVTPKGLERLKRSMPLSLRGSEGTA</sequence>
<dbReference type="Proteomes" id="UP000646579">
    <property type="component" value="Unassembled WGS sequence"/>
</dbReference>
<evidence type="ECO:0000313" key="2">
    <source>
        <dbReference type="Proteomes" id="UP000646579"/>
    </source>
</evidence>
<evidence type="ECO:0000313" key="1">
    <source>
        <dbReference type="EMBL" id="GHA13143.1"/>
    </source>
</evidence>
<comment type="caution">
    <text evidence="1">The sequence shown here is derived from an EMBL/GenBank/DDBJ whole genome shotgun (WGS) entry which is preliminary data.</text>
</comment>
<protein>
    <submittedName>
        <fullName evidence="1">Uncharacterized protein</fullName>
    </submittedName>
</protein>
<dbReference type="AlphaFoldDB" id="A0A918RUF4"/>
<proteinExistence type="predicted"/>
<reference evidence="1" key="2">
    <citation type="submission" date="2020-09" db="EMBL/GenBank/DDBJ databases">
        <authorList>
            <person name="Sun Q."/>
            <person name="Kim S."/>
        </authorList>
    </citation>
    <scope>NUCLEOTIDE SEQUENCE</scope>
    <source>
        <strain evidence="1">KCTC 32437</strain>
    </source>
</reference>
<dbReference type="EMBL" id="BMZE01000001">
    <property type="protein sequence ID" value="GHA13143.1"/>
    <property type="molecule type" value="Genomic_DNA"/>
</dbReference>
<keyword evidence="2" id="KW-1185">Reference proteome</keyword>